<evidence type="ECO:0000256" key="1">
    <source>
        <dbReference type="SAM" id="MobiDB-lite"/>
    </source>
</evidence>
<dbReference type="AlphaFoldDB" id="W7T2W9"/>
<name>W7T2W9_9STRA</name>
<dbReference type="Proteomes" id="UP000019335">
    <property type="component" value="Unassembled WGS sequence"/>
</dbReference>
<organism evidence="2 3">
    <name type="scientific">Nannochloropsis gaditana</name>
    <dbReference type="NCBI Taxonomy" id="72520"/>
    <lineage>
        <taxon>Eukaryota</taxon>
        <taxon>Sar</taxon>
        <taxon>Stramenopiles</taxon>
        <taxon>Ochrophyta</taxon>
        <taxon>Eustigmatophyceae</taxon>
        <taxon>Eustigmatales</taxon>
        <taxon>Monodopsidaceae</taxon>
        <taxon>Nannochloropsis</taxon>
    </lineage>
</organism>
<protein>
    <submittedName>
        <fullName evidence="2">Uncharacterized protein</fullName>
    </submittedName>
</protein>
<keyword evidence="3" id="KW-1185">Reference proteome</keyword>
<accession>W7T2W9</accession>
<gene>
    <name evidence="2" type="ORF">Naga_100776g3</name>
</gene>
<feature type="region of interest" description="Disordered" evidence="1">
    <location>
        <begin position="19"/>
        <end position="44"/>
    </location>
</feature>
<reference evidence="2 3" key="1">
    <citation type="journal article" date="2014" name="Mol. Plant">
        <title>Chromosome Scale Genome Assembly and Transcriptome Profiling of Nannochloropsis gaditana in Nitrogen Depletion.</title>
        <authorList>
            <person name="Corteggiani Carpinelli E."/>
            <person name="Telatin A."/>
            <person name="Vitulo N."/>
            <person name="Forcato C."/>
            <person name="D'Angelo M."/>
            <person name="Schiavon R."/>
            <person name="Vezzi A."/>
            <person name="Giacometti G.M."/>
            <person name="Morosinotto T."/>
            <person name="Valle G."/>
        </authorList>
    </citation>
    <scope>NUCLEOTIDE SEQUENCE [LARGE SCALE GENOMIC DNA]</scope>
    <source>
        <strain evidence="2 3">B-31</strain>
    </source>
</reference>
<comment type="caution">
    <text evidence="2">The sequence shown here is derived from an EMBL/GenBank/DDBJ whole genome shotgun (WGS) entry which is preliminary data.</text>
</comment>
<evidence type="ECO:0000313" key="3">
    <source>
        <dbReference type="Proteomes" id="UP000019335"/>
    </source>
</evidence>
<sequence length="85" mass="9097">MLCLLMTSPLPNPLQSFTLKDTQGSGGIPRHHPAREAWHGGSPLPTPMFGTDWKGVWVSEGLSIFPARRARAGDAGECLRASTVA</sequence>
<proteinExistence type="predicted"/>
<evidence type="ECO:0000313" key="2">
    <source>
        <dbReference type="EMBL" id="EWM21092.1"/>
    </source>
</evidence>
<dbReference type="EMBL" id="AZIL01002635">
    <property type="protein sequence ID" value="EWM21092.1"/>
    <property type="molecule type" value="Genomic_DNA"/>
</dbReference>